<organism evidence="2 3">
    <name type="scientific">Streptomyces daqingensis</name>
    <dbReference type="NCBI Taxonomy" id="1472640"/>
    <lineage>
        <taxon>Bacteria</taxon>
        <taxon>Bacillati</taxon>
        <taxon>Actinomycetota</taxon>
        <taxon>Actinomycetes</taxon>
        <taxon>Kitasatosporales</taxon>
        <taxon>Streptomycetaceae</taxon>
        <taxon>Streptomyces</taxon>
    </lineage>
</organism>
<evidence type="ECO:0000313" key="3">
    <source>
        <dbReference type="Proteomes" id="UP000631535"/>
    </source>
</evidence>
<sequence>MDADLERHYSRLASAYDSTWAGRPEYLDWMERQIVSRLRLRRGERTADIGAGTGLFLRRLLEYADEETPVVCVDPSQPMLDRLPHDPRLLPLRATAEEFAEGARGPGGPLELPCPEFDAVLIKEAVHHFPDLPSTLSGLARRLAPGGRILIVTLPPKLEYPLFRAALDRFAAHQPEPEHIEAALRRAGLGTRTTYAQFPVAVERDHWMRLVAGRWMSVLSTFSDAELADGLEEMAGSAAVRPGGVLHFPDRFAFVEGRAAPAADAEAPAAG</sequence>
<dbReference type="InterPro" id="IPR029063">
    <property type="entry name" value="SAM-dependent_MTases_sf"/>
</dbReference>
<dbReference type="SUPFAM" id="SSF53335">
    <property type="entry name" value="S-adenosyl-L-methionine-dependent methyltransferases"/>
    <property type="match status" value="1"/>
</dbReference>
<dbReference type="InterPro" id="IPR013217">
    <property type="entry name" value="Methyltransf_12"/>
</dbReference>
<protein>
    <recommendedName>
        <fullName evidence="1">Methyltransferase type 12 domain-containing protein</fullName>
    </recommendedName>
</protein>
<name>A0ABQ2MHQ7_9ACTN</name>
<proteinExistence type="predicted"/>
<reference evidence="3" key="1">
    <citation type="journal article" date="2019" name="Int. J. Syst. Evol. Microbiol.">
        <title>The Global Catalogue of Microorganisms (GCM) 10K type strain sequencing project: providing services to taxonomists for standard genome sequencing and annotation.</title>
        <authorList>
            <consortium name="The Broad Institute Genomics Platform"/>
            <consortium name="The Broad Institute Genome Sequencing Center for Infectious Disease"/>
            <person name="Wu L."/>
            <person name="Ma J."/>
        </authorList>
    </citation>
    <scope>NUCLEOTIDE SEQUENCE [LARGE SCALE GENOMIC DNA]</scope>
    <source>
        <strain evidence="3">CGMCC 4.7178</strain>
    </source>
</reference>
<dbReference type="PANTHER" id="PTHR43591">
    <property type="entry name" value="METHYLTRANSFERASE"/>
    <property type="match status" value="1"/>
</dbReference>
<accession>A0ABQ2MHQ7</accession>
<dbReference type="Proteomes" id="UP000631535">
    <property type="component" value="Unassembled WGS sequence"/>
</dbReference>
<dbReference type="RefSeq" id="WP_229712012.1">
    <property type="nucleotide sequence ID" value="NZ_BMMP01000012.1"/>
</dbReference>
<evidence type="ECO:0000313" key="2">
    <source>
        <dbReference type="EMBL" id="GGO52793.1"/>
    </source>
</evidence>
<evidence type="ECO:0000259" key="1">
    <source>
        <dbReference type="Pfam" id="PF08242"/>
    </source>
</evidence>
<keyword evidence="3" id="KW-1185">Reference proteome</keyword>
<dbReference type="Gene3D" id="3.40.50.150">
    <property type="entry name" value="Vaccinia Virus protein VP39"/>
    <property type="match status" value="1"/>
</dbReference>
<gene>
    <name evidence="2" type="ORF">GCM10012287_37920</name>
</gene>
<dbReference type="EMBL" id="BMMP01000012">
    <property type="protein sequence ID" value="GGO52793.1"/>
    <property type="molecule type" value="Genomic_DNA"/>
</dbReference>
<dbReference type="Pfam" id="PF08242">
    <property type="entry name" value="Methyltransf_12"/>
    <property type="match status" value="1"/>
</dbReference>
<comment type="caution">
    <text evidence="2">The sequence shown here is derived from an EMBL/GenBank/DDBJ whole genome shotgun (WGS) entry which is preliminary data.</text>
</comment>
<feature type="domain" description="Methyltransferase type 12" evidence="1">
    <location>
        <begin position="48"/>
        <end position="149"/>
    </location>
</feature>
<dbReference type="CDD" id="cd02440">
    <property type="entry name" value="AdoMet_MTases"/>
    <property type="match status" value="1"/>
</dbReference>